<keyword evidence="3" id="KW-1185">Reference proteome</keyword>
<protein>
    <recommendedName>
        <fullName evidence="4">YkgJ family cysteine cluster protein</fullName>
    </recommendedName>
</protein>
<reference evidence="2" key="1">
    <citation type="submission" date="2021-05" db="EMBL/GenBank/DDBJ databases">
        <title>The genome of the haptophyte Pavlova lutheri (Diacronema luteri, Pavlovales) - a model for lipid biosynthesis in eukaryotic algae.</title>
        <authorList>
            <person name="Hulatt C.J."/>
            <person name="Posewitz M.C."/>
        </authorList>
    </citation>
    <scope>NUCLEOTIDE SEQUENCE</scope>
    <source>
        <strain evidence="2">NIVA-4/92</strain>
    </source>
</reference>
<dbReference type="Proteomes" id="UP000751190">
    <property type="component" value="Unassembled WGS sequence"/>
</dbReference>
<evidence type="ECO:0000313" key="3">
    <source>
        <dbReference type="Proteomes" id="UP000751190"/>
    </source>
</evidence>
<evidence type="ECO:0000256" key="1">
    <source>
        <dbReference type="SAM" id="SignalP"/>
    </source>
</evidence>
<proteinExistence type="predicted"/>
<evidence type="ECO:0008006" key="4">
    <source>
        <dbReference type="Google" id="ProtNLM"/>
    </source>
</evidence>
<comment type="caution">
    <text evidence="2">The sequence shown here is derived from an EMBL/GenBank/DDBJ whole genome shotgun (WGS) entry which is preliminary data.</text>
</comment>
<feature type="signal peptide" evidence="1">
    <location>
        <begin position="1"/>
        <end position="22"/>
    </location>
</feature>
<dbReference type="InterPro" id="IPR005358">
    <property type="entry name" value="Puta_zinc/iron-chelating_dom"/>
</dbReference>
<evidence type="ECO:0000313" key="2">
    <source>
        <dbReference type="EMBL" id="KAG8469851.1"/>
    </source>
</evidence>
<dbReference type="PANTHER" id="PTHR35866:SF1">
    <property type="entry name" value="YKGJ FAMILY CYSTEINE CLUSTER PROTEIN"/>
    <property type="match status" value="1"/>
</dbReference>
<dbReference type="Pfam" id="PF03692">
    <property type="entry name" value="CxxCxxCC"/>
    <property type="match status" value="1"/>
</dbReference>
<keyword evidence="1" id="KW-0732">Signal</keyword>
<sequence>MLPARLRVMNALFSLRLSSRLCAPPTAVSCTAGTPWYADEGAPALTFSCTACGGCCSGESGLVLFSRNEAARMAAKLGLSTGAFYETYAHRASTQGTIKAKRAWSLKEVPSKHGLDCALLGAGRKCRVYDARPMQCSTYPLWRENVATEESWEEVKRECPGVRRRDGRPLSAEHIARTLEELDAYWESIEGEAAEDEAGYQRERER</sequence>
<dbReference type="PANTHER" id="PTHR35866">
    <property type="entry name" value="PUTATIVE-RELATED"/>
    <property type="match status" value="1"/>
</dbReference>
<feature type="chain" id="PRO_5035145208" description="YkgJ family cysteine cluster protein" evidence="1">
    <location>
        <begin position="23"/>
        <end position="206"/>
    </location>
</feature>
<dbReference type="EMBL" id="JAGTXO010000002">
    <property type="protein sequence ID" value="KAG8469851.1"/>
    <property type="molecule type" value="Genomic_DNA"/>
</dbReference>
<organism evidence="2 3">
    <name type="scientific">Diacronema lutheri</name>
    <name type="common">Unicellular marine alga</name>
    <name type="synonym">Monochrysis lutheri</name>
    <dbReference type="NCBI Taxonomy" id="2081491"/>
    <lineage>
        <taxon>Eukaryota</taxon>
        <taxon>Haptista</taxon>
        <taxon>Haptophyta</taxon>
        <taxon>Pavlovophyceae</taxon>
        <taxon>Pavlovales</taxon>
        <taxon>Pavlovaceae</taxon>
        <taxon>Diacronema</taxon>
    </lineage>
</organism>
<name>A0A8J6CG79_DIALT</name>
<dbReference type="OrthoDB" id="411785at2759"/>
<gene>
    <name evidence="2" type="ORF">KFE25_006306</name>
</gene>
<accession>A0A8J6CG79</accession>
<dbReference type="AlphaFoldDB" id="A0A8J6CG79"/>